<dbReference type="Proteomes" id="UP000299102">
    <property type="component" value="Unassembled WGS sequence"/>
</dbReference>
<accession>A0A4C1YSA5</accession>
<dbReference type="AlphaFoldDB" id="A0A4C1YSA5"/>
<gene>
    <name evidence="2" type="ORF">EVAR_100109_1</name>
</gene>
<dbReference type="EMBL" id="BGZK01001402">
    <property type="protein sequence ID" value="GBP79146.1"/>
    <property type="molecule type" value="Genomic_DNA"/>
</dbReference>
<evidence type="ECO:0000313" key="2">
    <source>
        <dbReference type="EMBL" id="GBP79146.1"/>
    </source>
</evidence>
<keyword evidence="3" id="KW-1185">Reference proteome</keyword>
<proteinExistence type="predicted"/>
<sequence>MPVQLCAGAHEHVNEHIYIWASSIAVTRCGERESGASTGSEQRRDIGVRGMSFSPGHGPSEKTARVDVYDDFRSGLEEIVTEIHDVADVADCFMR</sequence>
<reference evidence="2 3" key="1">
    <citation type="journal article" date="2019" name="Commun. Biol.">
        <title>The bagworm genome reveals a unique fibroin gene that provides high tensile strength.</title>
        <authorList>
            <person name="Kono N."/>
            <person name="Nakamura H."/>
            <person name="Ohtoshi R."/>
            <person name="Tomita M."/>
            <person name="Numata K."/>
            <person name="Arakawa K."/>
        </authorList>
    </citation>
    <scope>NUCLEOTIDE SEQUENCE [LARGE SCALE GENOMIC DNA]</scope>
</reference>
<organism evidence="2 3">
    <name type="scientific">Eumeta variegata</name>
    <name type="common">Bagworm moth</name>
    <name type="synonym">Eumeta japonica</name>
    <dbReference type="NCBI Taxonomy" id="151549"/>
    <lineage>
        <taxon>Eukaryota</taxon>
        <taxon>Metazoa</taxon>
        <taxon>Ecdysozoa</taxon>
        <taxon>Arthropoda</taxon>
        <taxon>Hexapoda</taxon>
        <taxon>Insecta</taxon>
        <taxon>Pterygota</taxon>
        <taxon>Neoptera</taxon>
        <taxon>Endopterygota</taxon>
        <taxon>Lepidoptera</taxon>
        <taxon>Glossata</taxon>
        <taxon>Ditrysia</taxon>
        <taxon>Tineoidea</taxon>
        <taxon>Psychidae</taxon>
        <taxon>Oiketicinae</taxon>
        <taxon>Eumeta</taxon>
    </lineage>
</organism>
<name>A0A4C1YSA5_EUMVA</name>
<protein>
    <submittedName>
        <fullName evidence="2">Uncharacterized protein</fullName>
    </submittedName>
</protein>
<comment type="caution">
    <text evidence="2">The sequence shown here is derived from an EMBL/GenBank/DDBJ whole genome shotgun (WGS) entry which is preliminary data.</text>
</comment>
<evidence type="ECO:0000256" key="1">
    <source>
        <dbReference type="SAM" id="MobiDB-lite"/>
    </source>
</evidence>
<evidence type="ECO:0000313" key="3">
    <source>
        <dbReference type="Proteomes" id="UP000299102"/>
    </source>
</evidence>
<feature type="region of interest" description="Disordered" evidence="1">
    <location>
        <begin position="31"/>
        <end position="62"/>
    </location>
</feature>